<evidence type="ECO:0000256" key="3">
    <source>
        <dbReference type="ARBA" id="ARBA00022741"/>
    </source>
</evidence>
<dbReference type="Pfam" id="PF00005">
    <property type="entry name" value="ABC_tran"/>
    <property type="match status" value="1"/>
</dbReference>
<dbReference type="InterPro" id="IPR003439">
    <property type="entry name" value="ABC_transporter-like_ATP-bd"/>
</dbReference>
<evidence type="ECO:0000313" key="9">
    <source>
        <dbReference type="Proteomes" id="UP001347146"/>
    </source>
</evidence>
<accession>A0ABU7MEF5</accession>
<proteinExistence type="inferred from homology"/>
<evidence type="ECO:0000256" key="1">
    <source>
        <dbReference type="ARBA" id="ARBA00005417"/>
    </source>
</evidence>
<dbReference type="PANTHER" id="PTHR43820">
    <property type="entry name" value="HIGH-AFFINITY BRANCHED-CHAIN AMINO ACID TRANSPORT ATP-BINDING PROTEIN LIVF"/>
    <property type="match status" value="1"/>
</dbReference>
<dbReference type="Gene3D" id="3.40.50.300">
    <property type="entry name" value="P-loop containing nucleotide triphosphate hydrolases"/>
    <property type="match status" value="1"/>
</dbReference>
<dbReference type="PROSITE" id="PS00211">
    <property type="entry name" value="ABC_TRANSPORTER_1"/>
    <property type="match status" value="1"/>
</dbReference>
<dbReference type="InterPro" id="IPR052156">
    <property type="entry name" value="BCAA_Transport_ATP-bd_LivF"/>
</dbReference>
<evidence type="ECO:0000256" key="2">
    <source>
        <dbReference type="ARBA" id="ARBA00022448"/>
    </source>
</evidence>
<organism evidence="8 9">
    <name type="scientific">Gordonia sesuvii</name>
    <dbReference type="NCBI Taxonomy" id="3116777"/>
    <lineage>
        <taxon>Bacteria</taxon>
        <taxon>Bacillati</taxon>
        <taxon>Actinomycetota</taxon>
        <taxon>Actinomycetes</taxon>
        <taxon>Mycobacteriales</taxon>
        <taxon>Gordoniaceae</taxon>
        <taxon>Gordonia</taxon>
    </lineage>
</organism>
<dbReference type="SMART" id="SM00382">
    <property type="entry name" value="AAA"/>
    <property type="match status" value="1"/>
</dbReference>
<evidence type="ECO:0000256" key="4">
    <source>
        <dbReference type="ARBA" id="ARBA00022840"/>
    </source>
</evidence>
<protein>
    <submittedName>
        <fullName evidence="8">ABC transporter ATP-binding protein</fullName>
    </submittedName>
</protein>
<dbReference type="PROSITE" id="PS50893">
    <property type="entry name" value="ABC_TRANSPORTER_2"/>
    <property type="match status" value="1"/>
</dbReference>
<name>A0ABU7MEF5_9ACTN</name>
<dbReference type="Proteomes" id="UP001347146">
    <property type="component" value="Unassembled WGS sequence"/>
</dbReference>
<keyword evidence="9" id="KW-1185">Reference proteome</keyword>
<comment type="similarity">
    <text evidence="1">Belongs to the ABC transporter superfamily.</text>
</comment>
<dbReference type="GO" id="GO:0005524">
    <property type="term" value="F:ATP binding"/>
    <property type="evidence" value="ECO:0007669"/>
    <property type="project" value="UniProtKB-KW"/>
</dbReference>
<keyword evidence="5" id="KW-0029">Amino-acid transport</keyword>
<keyword evidence="2" id="KW-0813">Transport</keyword>
<evidence type="ECO:0000256" key="6">
    <source>
        <dbReference type="SAM" id="MobiDB-lite"/>
    </source>
</evidence>
<dbReference type="InterPro" id="IPR003593">
    <property type="entry name" value="AAA+_ATPase"/>
</dbReference>
<dbReference type="CDD" id="cd03224">
    <property type="entry name" value="ABC_TM1139_LivF_branched"/>
    <property type="match status" value="1"/>
</dbReference>
<dbReference type="InterPro" id="IPR017871">
    <property type="entry name" value="ABC_transporter-like_CS"/>
</dbReference>
<evidence type="ECO:0000259" key="7">
    <source>
        <dbReference type="PROSITE" id="PS50893"/>
    </source>
</evidence>
<reference evidence="8 9" key="1">
    <citation type="submission" date="2024-01" db="EMBL/GenBank/DDBJ databases">
        <title>Draft genome sequence of Gordonia sp. LSe1-13.</title>
        <authorList>
            <person name="Suphannarot A."/>
            <person name="Mingma R."/>
        </authorList>
    </citation>
    <scope>NUCLEOTIDE SEQUENCE [LARGE SCALE GENOMIC DNA]</scope>
    <source>
        <strain evidence="8 9">LSe1-13</strain>
    </source>
</reference>
<dbReference type="EMBL" id="JAZDUF010000004">
    <property type="protein sequence ID" value="MEE3851477.1"/>
    <property type="molecule type" value="Genomic_DNA"/>
</dbReference>
<dbReference type="SUPFAM" id="SSF52540">
    <property type="entry name" value="P-loop containing nucleoside triphosphate hydrolases"/>
    <property type="match status" value="1"/>
</dbReference>
<keyword evidence="3" id="KW-0547">Nucleotide-binding</keyword>
<comment type="caution">
    <text evidence="8">The sequence shown here is derived from an EMBL/GenBank/DDBJ whole genome shotgun (WGS) entry which is preliminary data.</text>
</comment>
<dbReference type="RefSeq" id="WP_330433215.1">
    <property type="nucleotide sequence ID" value="NZ_JAZDUF010000004.1"/>
</dbReference>
<dbReference type="PANTHER" id="PTHR43820:SF4">
    <property type="entry name" value="HIGH-AFFINITY BRANCHED-CHAIN AMINO ACID TRANSPORT ATP-BINDING PROTEIN LIVF"/>
    <property type="match status" value="1"/>
</dbReference>
<keyword evidence="4 8" id="KW-0067">ATP-binding</keyword>
<dbReference type="InterPro" id="IPR027417">
    <property type="entry name" value="P-loop_NTPase"/>
</dbReference>
<feature type="domain" description="ABC transporter" evidence="7">
    <location>
        <begin position="22"/>
        <end position="248"/>
    </location>
</feature>
<gene>
    <name evidence="8" type="ORF">VZC37_14115</name>
</gene>
<feature type="region of interest" description="Disordered" evidence="6">
    <location>
        <begin position="1"/>
        <end position="20"/>
    </location>
</feature>
<evidence type="ECO:0000313" key="8">
    <source>
        <dbReference type="EMBL" id="MEE3851477.1"/>
    </source>
</evidence>
<evidence type="ECO:0000256" key="5">
    <source>
        <dbReference type="ARBA" id="ARBA00022970"/>
    </source>
</evidence>
<sequence length="257" mass="27077">MTTPTVSDDTTTGGSGPAAPVLSFDKVTVGHFGVPAVRELSIDVHPGEILALLGPNGAGKTTTLLSAVGALPVMSGTITAMGTPIDSRVERNARRGVTLVPDNRGLFHRLSVTDNLRLARRKGGTPIDVVYEYFPKLQTLRGRRCGNLSGGEQQMLALAKALLTKPSVLLIDELSMGLAPVLVQDLLPRLRAIADEQNMAVVLVEQHIDLALGIADSAVVLHHGRVALAGSARELRAGRDRVEAAYFGRSGGADDPE</sequence>